<dbReference type="SUPFAM" id="SSF51445">
    <property type="entry name" value="(Trans)glycosidases"/>
    <property type="match status" value="1"/>
</dbReference>
<dbReference type="Gene3D" id="3.20.20.80">
    <property type="entry name" value="Glycosidases"/>
    <property type="match status" value="1"/>
</dbReference>
<dbReference type="InterPro" id="IPR017853">
    <property type="entry name" value="GH"/>
</dbReference>
<name>A0AAN6UG78_9PEZI</name>
<reference evidence="2" key="2">
    <citation type="submission" date="2023-05" db="EMBL/GenBank/DDBJ databases">
        <authorList>
            <consortium name="Lawrence Berkeley National Laboratory"/>
            <person name="Steindorff A."/>
            <person name="Hensen N."/>
            <person name="Bonometti L."/>
            <person name="Westerberg I."/>
            <person name="Brannstrom I.O."/>
            <person name="Guillou S."/>
            <person name="Cros-Aarteil S."/>
            <person name="Calhoun S."/>
            <person name="Haridas S."/>
            <person name="Kuo A."/>
            <person name="Mondo S."/>
            <person name="Pangilinan J."/>
            <person name="Riley R."/>
            <person name="Labutti K."/>
            <person name="Andreopoulos B."/>
            <person name="Lipzen A."/>
            <person name="Chen C."/>
            <person name="Yanf M."/>
            <person name="Daum C."/>
            <person name="Ng V."/>
            <person name="Clum A."/>
            <person name="Ohm R."/>
            <person name="Martin F."/>
            <person name="Silar P."/>
            <person name="Natvig D."/>
            <person name="Lalanne C."/>
            <person name="Gautier V."/>
            <person name="Ament-Velasquez S.L."/>
            <person name="Kruys A."/>
            <person name="Hutchinson M.I."/>
            <person name="Powell A.J."/>
            <person name="Barry K."/>
            <person name="Miller A.N."/>
            <person name="Grigoriev I.V."/>
            <person name="Debuchy R."/>
            <person name="Gladieux P."/>
            <person name="Thoren M.H."/>
            <person name="Johannesson H."/>
        </authorList>
    </citation>
    <scope>NUCLEOTIDE SEQUENCE</scope>
    <source>
        <strain evidence="2">CBS 123565</strain>
    </source>
</reference>
<comment type="caution">
    <text evidence="2">The sequence shown here is derived from an EMBL/GenBank/DDBJ whole genome shotgun (WGS) entry which is preliminary data.</text>
</comment>
<protein>
    <submittedName>
        <fullName evidence="2">Glycoside hydrolase family 13 protein</fullName>
    </submittedName>
</protein>
<evidence type="ECO:0000256" key="1">
    <source>
        <dbReference type="ARBA" id="ARBA00008061"/>
    </source>
</evidence>
<keyword evidence="2" id="KW-0378">Hydrolase</keyword>
<dbReference type="PANTHER" id="PTHR43447">
    <property type="entry name" value="ALPHA-AMYLASE"/>
    <property type="match status" value="1"/>
</dbReference>
<gene>
    <name evidence="2" type="ORF">BT67DRAFT_91206</name>
</gene>
<reference evidence="2" key="1">
    <citation type="journal article" date="2023" name="Mol. Phylogenet. Evol.">
        <title>Genome-scale phylogeny and comparative genomics of the fungal order Sordariales.</title>
        <authorList>
            <person name="Hensen N."/>
            <person name="Bonometti L."/>
            <person name="Westerberg I."/>
            <person name="Brannstrom I.O."/>
            <person name="Guillou S."/>
            <person name="Cros-Aarteil S."/>
            <person name="Calhoun S."/>
            <person name="Haridas S."/>
            <person name="Kuo A."/>
            <person name="Mondo S."/>
            <person name="Pangilinan J."/>
            <person name="Riley R."/>
            <person name="LaButti K."/>
            <person name="Andreopoulos B."/>
            <person name="Lipzen A."/>
            <person name="Chen C."/>
            <person name="Yan M."/>
            <person name="Daum C."/>
            <person name="Ng V."/>
            <person name="Clum A."/>
            <person name="Steindorff A."/>
            <person name="Ohm R.A."/>
            <person name="Martin F."/>
            <person name="Silar P."/>
            <person name="Natvig D.O."/>
            <person name="Lalanne C."/>
            <person name="Gautier V."/>
            <person name="Ament-Velasquez S.L."/>
            <person name="Kruys A."/>
            <person name="Hutchinson M.I."/>
            <person name="Powell A.J."/>
            <person name="Barry K."/>
            <person name="Miller A.N."/>
            <person name="Grigoriev I.V."/>
            <person name="Debuchy R."/>
            <person name="Gladieux P."/>
            <person name="Hiltunen Thoren M."/>
            <person name="Johannesson H."/>
        </authorList>
    </citation>
    <scope>NUCLEOTIDE SEQUENCE</scope>
    <source>
        <strain evidence="2">CBS 123565</strain>
    </source>
</reference>
<keyword evidence="3" id="KW-1185">Reference proteome</keyword>
<dbReference type="Gene3D" id="2.40.30.140">
    <property type="match status" value="1"/>
</dbReference>
<organism evidence="2 3">
    <name type="scientific">Trichocladium antarcticum</name>
    <dbReference type="NCBI Taxonomy" id="1450529"/>
    <lineage>
        <taxon>Eukaryota</taxon>
        <taxon>Fungi</taxon>
        <taxon>Dikarya</taxon>
        <taxon>Ascomycota</taxon>
        <taxon>Pezizomycotina</taxon>
        <taxon>Sordariomycetes</taxon>
        <taxon>Sordariomycetidae</taxon>
        <taxon>Sordariales</taxon>
        <taxon>Chaetomiaceae</taxon>
        <taxon>Trichocladium</taxon>
    </lineage>
</organism>
<comment type="similarity">
    <text evidence="1">Belongs to the glycosyl hydrolase 13 family.</text>
</comment>
<evidence type="ECO:0000313" key="3">
    <source>
        <dbReference type="Proteomes" id="UP001304895"/>
    </source>
</evidence>
<sequence length="274" mass="30541">MSAFLALPTPTLPPHLRALSAAAARQDPDSGYSTNMRPLRHRRPAAEQPNPFVISPDQPCPPDNETMLQGFEWYVPADGSHWRRLARAMPALRRLGVAMVWIPPACKAARPEGNGYDVYDLWDLGEFEQKGHGRAGTKWGAKGELVAMAEEAARCGVRVLFDAVLNHKAGADFVERARATRVAGGDRSRAETGVVEIEAWSGFEFAGRGGRYSGMRWGKEHFTGIDWDDVRKEKGVWRFEGKEWAPDVDEELGNYDFLSIDPLFYPVELGRGRC</sequence>
<dbReference type="Proteomes" id="UP001304895">
    <property type="component" value="Unassembled WGS sequence"/>
</dbReference>
<dbReference type="AlphaFoldDB" id="A0AAN6UG78"/>
<dbReference type="GO" id="GO:0005975">
    <property type="term" value="P:carbohydrate metabolic process"/>
    <property type="evidence" value="ECO:0007669"/>
    <property type="project" value="InterPro"/>
</dbReference>
<accession>A0AAN6UG78</accession>
<evidence type="ECO:0000313" key="2">
    <source>
        <dbReference type="EMBL" id="KAK4132134.1"/>
    </source>
</evidence>
<dbReference type="EMBL" id="MU853419">
    <property type="protein sequence ID" value="KAK4132134.1"/>
    <property type="molecule type" value="Genomic_DNA"/>
</dbReference>
<proteinExistence type="inferred from homology"/>
<dbReference type="GO" id="GO:0016787">
    <property type="term" value="F:hydrolase activity"/>
    <property type="evidence" value="ECO:0007669"/>
    <property type="project" value="UniProtKB-KW"/>
</dbReference>